<dbReference type="EMBL" id="CP016094">
    <property type="protein sequence ID" value="AOS45561.1"/>
    <property type="molecule type" value="Genomic_DNA"/>
</dbReference>
<dbReference type="RefSeq" id="WP_157772408.1">
    <property type="nucleotide sequence ID" value="NZ_CP016094.1"/>
</dbReference>
<protein>
    <submittedName>
        <fullName evidence="2">Competence protein A</fullName>
    </submittedName>
</protein>
<dbReference type="OrthoDB" id="9783426at2"/>
<dbReference type="SUPFAM" id="SSF53067">
    <property type="entry name" value="Actin-like ATPase domain"/>
    <property type="match status" value="2"/>
</dbReference>
<accession>A0A1D8AXF4</accession>
<dbReference type="PANTHER" id="PTHR32432">
    <property type="entry name" value="CELL DIVISION PROTEIN FTSA-RELATED"/>
    <property type="match status" value="1"/>
</dbReference>
<sequence>MLSSPLTIIDCGASRTALAIFGLVGGRLRLEEYAVELLPTAGSADDTWPRQTAAALRALRARVNLAGRLVLVLPPHLTLTKLVRTPRVSAAKRDQIVRFEAAQGIPVNLAEVAWDTALVHEGPDGLELLLAAVKLDAVNFLVAAADEAGFDIAAILPAALTTLASYRLVRPGSGSPALVLNLGARSTTLLQVDAARFAPRTLSLGGGSLSGRRAVGEADAVTPDDFAARLGQEVTRSVMHFARQGGLGAPEHIVLTGGMARSTGLPEAIGARLKLPVERLDILGSVEVSPSATRAMQAPEACDLTDLVGAAAIELCPPHPTLNLLPASRRRRAGLRRRQAWLVAAVALVAVAGVPPILHVHNLAATTRAKTAAIEAAVAPAREREARNRAALGQLAALQHDATRLENIQQRRTGWLGLLADFQQRLVQVEDVWFERLQTIPPVGATPLKLVVSGRMLDKTNPLAKVSPETLTRVRALLAGLADSPYITAVEGERFDNSQPGILRFDFVLVTDPAHPL</sequence>
<evidence type="ECO:0000313" key="2">
    <source>
        <dbReference type="EMBL" id="AOS45561.1"/>
    </source>
</evidence>
<dbReference type="STRING" id="1838286.Verru16b_02644"/>
<dbReference type="AlphaFoldDB" id="A0A1D8AXF4"/>
<dbReference type="Gene3D" id="3.30.420.40">
    <property type="match status" value="1"/>
</dbReference>
<evidence type="ECO:0000313" key="3">
    <source>
        <dbReference type="Proteomes" id="UP000095228"/>
    </source>
</evidence>
<keyword evidence="1" id="KW-1133">Transmembrane helix</keyword>
<reference evidence="2 3" key="1">
    <citation type="submission" date="2016-06" db="EMBL/GenBank/DDBJ databases">
        <title>Three novel species with peptidoglycan cell walls form the new genus Lacunisphaera gen. nov. in the family Opitutaceae of the verrucomicrobial subdivision 4.</title>
        <authorList>
            <person name="Rast P."/>
            <person name="Gloeckner I."/>
            <person name="Jogler M."/>
            <person name="Boedeker C."/>
            <person name="Jeske O."/>
            <person name="Wiegand S."/>
            <person name="Reinhardt R."/>
            <person name="Schumann P."/>
            <person name="Rohde M."/>
            <person name="Spring S."/>
            <person name="Gloeckner F.O."/>
            <person name="Jogler C."/>
        </authorList>
    </citation>
    <scope>NUCLEOTIDE SEQUENCE [LARGE SCALE GENOMIC DNA]</scope>
    <source>
        <strain evidence="2 3">IG16b</strain>
    </source>
</reference>
<dbReference type="InterPro" id="IPR050696">
    <property type="entry name" value="FtsA/MreB"/>
</dbReference>
<feature type="transmembrane region" description="Helical" evidence="1">
    <location>
        <begin position="340"/>
        <end position="358"/>
    </location>
</feature>
<keyword evidence="3" id="KW-1185">Reference proteome</keyword>
<gene>
    <name evidence="2" type="ORF">Verru16b_02644</name>
</gene>
<evidence type="ECO:0000256" key="1">
    <source>
        <dbReference type="SAM" id="Phobius"/>
    </source>
</evidence>
<keyword evidence="1" id="KW-0812">Transmembrane</keyword>
<keyword evidence="1" id="KW-0472">Membrane</keyword>
<dbReference type="Gene3D" id="3.30.420.380">
    <property type="match status" value="1"/>
</dbReference>
<dbReference type="KEGG" id="obg:Verru16b_02644"/>
<dbReference type="InterPro" id="IPR043129">
    <property type="entry name" value="ATPase_NBD"/>
</dbReference>
<dbReference type="Proteomes" id="UP000095228">
    <property type="component" value="Chromosome"/>
</dbReference>
<dbReference type="PANTHER" id="PTHR32432:SF3">
    <property type="entry name" value="ETHANOLAMINE UTILIZATION PROTEIN EUTJ"/>
    <property type="match status" value="1"/>
</dbReference>
<organism evidence="2 3">
    <name type="scientific">Lacunisphaera limnophila</name>
    <dbReference type="NCBI Taxonomy" id="1838286"/>
    <lineage>
        <taxon>Bacteria</taxon>
        <taxon>Pseudomonadati</taxon>
        <taxon>Verrucomicrobiota</taxon>
        <taxon>Opitutia</taxon>
        <taxon>Opitutales</taxon>
        <taxon>Opitutaceae</taxon>
        <taxon>Lacunisphaera</taxon>
    </lineage>
</organism>
<name>A0A1D8AXF4_9BACT</name>
<proteinExistence type="predicted"/>